<evidence type="ECO:0000256" key="2">
    <source>
        <dbReference type="ARBA" id="ARBA00022475"/>
    </source>
</evidence>
<evidence type="ECO:0000256" key="3">
    <source>
        <dbReference type="ARBA" id="ARBA00022519"/>
    </source>
</evidence>
<dbReference type="Pfam" id="PF06808">
    <property type="entry name" value="DctM"/>
    <property type="match status" value="1"/>
</dbReference>
<feature type="domain" description="TRAP C4-dicarboxylate transport system permease DctM subunit" evidence="8">
    <location>
        <begin position="6"/>
        <end position="418"/>
    </location>
</feature>
<keyword evidence="2" id="KW-1003">Cell membrane</keyword>
<keyword evidence="5 7" id="KW-1133">Transmembrane helix</keyword>
<dbReference type="GO" id="GO:0022857">
    <property type="term" value="F:transmembrane transporter activity"/>
    <property type="evidence" value="ECO:0007669"/>
    <property type="project" value="UniProtKB-UniRule"/>
</dbReference>
<dbReference type="InterPro" id="IPR010656">
    <property type="entry name" value="DctM"/>
</dbReference>
<reference evidence="9" key="2">
    <citation type="submission" date="2020-09" db="EMBL/GenBank/DDBJ databases">
        <authorList>
            <person name="Sun Q."/>
            <person name="Zhou Y."/>
        </authorList>
    </citation>
    <scope>NUCLEOTIDE SEQUENCE</scope>
    <source>
        <strain evidence="9">CGMCC 1.3617</strain>
    </source>
</reference>
<gene>
    <name evidence="9" type="ORF">GCM10011320_48380</name>
</gene>
<feature type="transmembrane region" description="Helical" evidence="7">
    <location>
        <begin position="305"/>
        <end position="327"/>
    </location>
</feature>
<feature type="transmembrane region" description="Helical" evidence="7">
    <location>
        <begin position="277"/>
        <end position="299"/>
    </location>
</feature>
<evidence type="ECO:0000256" key="6">
    <source>
        <dbReference type="ARBA" id="ARBA00023136"/>
    </source>
</evidence>
<dbReference type="RefSeq" id="WP_188971625.1">
    <property type="nucleotide sequence ID" value="NZ_BMKW01000013.1"/>
</dbReference>
<comment type="caution">
    <text evidence="7">Lacks conserved residue(s) required for the propagation of feature annotation.</text>
</comment>
<feature type="transmembrane region" description="Helical" evidence="7">
    <location>
        <begin position="359"/>
        <end position="382"/>
    </location>
</feature>
<evidence type="ECO:0000313" key="9">
    <source>
        <dbReference type="EMBL" id="GGJ34926.1"/>
    </source>
</evidence>
<evidence type="ECO:0000256" key="1">
    <source>
        <dbReference type="ARBA" id="ARBA00004429"/>
    </source>
</evidence>
<name>A0A917NW38_9PROT</name>
<keyword evidence="6 7" id="KW-0472">Membrane</keyword>
<comment type="function">
    <text evidence="7">Part of the tripartite ATP-independent periplasmic (TRAP) transport system.</text>
</comment>
<dbReference type="EMBL" id="BMKW01000013">
    <property type="protein sequence ID" value="GGJ34926.1"/>
    <property type="molecule type" value="Genomic_DNA"/>
</dbReference>
<comment type="similarity">
    <text evidence="7">Belongs to the TRAP transporter large permease family.</text>
</comment>
<evidence type="ECO:0000256" key="5">
    <source>
        <dbReference type="ARBA" id="ARBA00022989"/>
    </source>
</evidence>
<evidence type="ECO:0000259" key="8">
    <source>
        <dbReference type="Pfam" id="PF06808"/>
    </source>
</evidence>
<feature type="transmembrane region" description="Helical" evidence="7">
    <location>
        <begin position="135"/>
        <end position="158"/>
    </location>
</feature>
<evidence type="ECO:0000256" key="4">
    <source>
        <dbReference type="ARBA" id="ARBA00022692"/>
    </source>
</evidence>
<feature type="transmembrane region" description="Helical" evidence="7">
    <location>
        <begin position="170"/>
        <end position="195"/>
    </location>
</feature>
<dbReference type="InterPro" id="IPR004681">
    <property type="entry name" value="TRAP_DctM"/>
</dbReference>
<sequence>MIGVAIGILVGLLALSLPVAAALMGLGLSLDVLYSFLPLRRVLGDSAWGVSTDVVLFSIPLFVMLGEVMLRSGIAERMYDAMARWLGWLPGGLMHANIGTCTLFAAISGSSVATAATIGTVAVGQIKVQGYNERLFLGTIAAGGTLGILIPPSIPMIIYAALTDTSIPQIYLAGILPGAILAVLFMATVVIACVVRPAWGGQKRRVTWGERIAALPDLVPPLLLFGSVIGSIYAGLATATESAALGVLVAFVLAWWRDALSWAMLRAVFEGTMRTTAMIMLILIAAYFLNFIIGSIGLGRMVTEVIGNLGLTPTQTIIAIVIFYFVLGMFMETLSMMVATVPLVMPVVLSLGLDPVWFGVMMMLLLETALITPPVGFNLFVVQGVRERGPVKDVILGSAPFVGTLLVMIALLIAFPQIALTLPQALR</sequence>
<keyword evidence="10" id="KW-1185">Reference proteome</keyword>
<proteinExistence type="inferred from homology"/>
<keyword evidence="3 7" id="KW-0997">Cell inner membrane</keyword>
<keyword evidence="7" id="KW-0813">Transport</keyword>
<reference evidence="9" key="1">
    <citation type="journal article" date="2014" name="Int. J. Syst. Evol. Microbiol.">
        <title>Complete genome sequence of Corynebacterium casei LMG S-19264T (=DSM 44701T), isolated from a smear-ripened cheese.</title>
        <authorList>
            <consortium name="US DOE Joint Genome Institute (JGI-PGF)"/>
            <person name="Walter F."/>
            <person name="Albersmeier A."/>
            <person name="Kalinowski J."/>
            <person name="Ruckert C."/>
        </authorList>
    </citation>
    <scope>NUCLEOTIDE SEQUENCE</scope>
    <source>
        <strain evidence="9">CGMCC 1.3617</strain>
    </source>
</reference>
<feature type="transmembrane region" description="Helical" evidence="7">
    <location>
        <begin position="104"/>
        <end position="123"/>
    </location>
</feature>
<dbReference type="NCBIfam" id="TIGR00786">
    <property type="entry name" value="dctM"/>
    <property type="match status" value="1"/>
</dbReference>
<dbReference type="GO" id="GO:0005886">
    <property type="term" value="C:plasma membrane"/>
    <property type="evidence" value="ECO:0007669"/>
    <property type="project" value="UniProtKB-SubCell"/>
</dbReference>
<comment type="subunit">
    <text evidence="7">The complex comprises the extracytoplasmic solute receptor protein and the two transmembrane proteins.</text>
</comment>
<feature type="transmembrane region" description="Helical" evidence="7">
    <location>
        <begin position="46"/>
        <end position="70"/>
    </location>
</feature>
<accession>A0A917NW38</accession>
<protein>
    <recommendedName>
        <fullName evidence="7">TRAP transporter large permease protein</fullName>
    </recommendedName>
</protein>
<feature type="transmembrane region" description="Helical" evidence="7">
    <location>
        <begin position="394"/>
        <end position="419"/>
    </location>
</feature>
<dbReference type="Proteomes" id="UP000661507">
    <property type="component" value="Unassembled WGS sequence"/>
</dbReference>
<dbReference type="PANTHER" id="PTHR33362:SF5">
    <property type="entry name" value="C4-DICARBOXYLATE TRAP TRANSPORTER LARGE PERMEASE PROTEIN DCTM"/>
    <property type="match status" value="1"/>
</dbReference>
<dbReference type="PANTHER" id="PTHR33362">
    <property type="entry name" value="SIALIC ACID TRAP TRANSPORTER PERMEASE PROTEIN SIAT-RELATED"/>
    <property type="match status" value="1"/>
</dbReference>
<comment type="subcellular location">
    <subcellularLocation>
        <location evidence="1 7">Cell inner membrane</location>
        <topology evidence="1 7">Multi-pass membrane protein</topology>
    </subcellularLocation>
</comment>
<feature type="transmembrane region" description="Helical" evidence="7">
    <location>
        <begin position="242"/>
        <end position="265"/>
    </location>
</feature>
<evidence type="ECO:0000313" key="10">
    <source>
        <dbReference type="Proteomes" id="UP000661507"/>
    </source>
</evidence>
<evidence type="ECO:0000256" key="7">
    <source>
        <dbReference type="RuleBase" id="RU369079"/>
    </source>
</evidence>
<dbReference type="AlphaFoldDB" id="A0A917NW38"/>
<comment type="caution">
    <text evidence="9">The sequence shown here is derived from an EMBL/GenBank/DDBJ whole genome shotgun (WGS) entry which is preliminary data.</text>
</comment>
<organism evidence="9 10">
    <name type="scientific">Neoroseomonas lacus</name>
    <dbReference type="NCBI Taxonomy" id="287609"/>
    <lineage>
        <taxon>Bacteria</taxon>
        <taxon>Pseudomonadati</taxon>
        <taxon>Pseudomonadota</taxon>
        <taxon>Alphaproteobacteria</taxon>
        <taxon>Acetobacterales</taxon>
        <taxon>Acetobacteraceae</taxon>
        <taxon>Neoroseomonas</taxon>
    </lineage>
</organism>
<dbReference type="PIRSF" id="PIRSF006066">
    <property type="entry name" value="HI0050"/>
    <property type="match status" value="1"/>
</dbReference>
<feature type="transmembrane region" description="Helical" evidence="7">
    <location>
        <begin position="82"/>
        <end position="98"/>
    </location>
</feature>
<keyword evidence="4 7" id="KW-0812">Transmembrane</keyword>